<proteinExistence type="predicted"/>
<dbReference type="Gene3D" id="1.25.40.10">
    <property type="entry name" value="Tetratricopeptide repeat domain"/>
    <property type="match status" value="4"/>
</dbReference>
<dbReference type="Proteomes" id="UP001476282">
    <property type="component" value="Unassembled WGS sequence"/>
</dbReference>
<dbReference type="PANTHER" id="PTHR11102">
    <property type="entry name" value="SEL-1-LIKE PROTEIN"/>
    <property type="match status" value="1"/>
</dbReference>
<dbReference type="SMART" id="SM00671">
    <property type="entry name" value="SEL1"/>
    <property type="match status" value="7"/>
</dbReference>
<name>A0ABP9URP7_9BACT</name>
<reference evidence="1 2" key="1">
    <citation type="submission" date="2024-02" db="EMBL/GenBank/DDBJ databases">
        <title>Haloferula sargassicola NBRC 104335.</title>
        <authorList>
            <person name="Ichikawa N."/>
            <person name="Katano-Makiyama Y."/>
            <person name="Hidaka K."/>
        </authorList>
    </citation>
    <scope>NUCLEOTIDE SEQUENCE [LARGE SCALE GENOMIC DNA]</scope>
    <source>
        <strain evidence="1 2">NBRC 104335</strain>
    </source>
</reference>
<dbReference type="SUPFAM" id="SSF81901">
    <property type="entry name" value="HCP-like"/>
    <property type="match status" value="2"/>
</dbReference>
<organism evidence="1 2">
    <name type="scientific">Haloferula sargassicola</name>
    <dbReference type="NCBI Taxonomy" id="490096"/>
    <lineage>
        <taxon>Bacteria</taxon>
        <taxon>Pseudomonadati</taxon>
        <taxon>Verrucomicrobiota</taxon>
        <taxon>Verrucomicrobiia</taxon>
        <taxon>Verrucomicrobiales</taxon>
        <taxon>Verrucomicrobiaceae</taxon>
        <taxon>Haloferula</taxon>
    </lineage>
</organism>
<protein>
    <submittedName>
        <fullName evidence="1">Secretory immunoglobulin A-binding protein EsiB</fullName>
    </submittedName>
</protein>
<dbReference type="PANTHER" id="PTHR11102:SF160">
    <property type="entry name" value="ERAD-ASSOCIATED E3 UBIQUITIN-PROTEIN LIGASE COMPONENT HRD3"/>
    <property type="match status" value="1"/>
</dbReference>
<evidence type="ECO:0000313" key="2">
    <source>
        <dbReference type="Proteomes" id="UP001476282"/>
    </source>
</evidence>
<gene>
    <name evidence="1" type="primary">esiB</name>
    <name evidence="1" type="ORF">Hsar01_02273</name>
</gene>
<dbReference type="InterPro" id="IPR011990">
    <property type="entry name" value="TPR-like_helical_dom_sf"/>
</dbReference>
<evidence type="ECO:0000313" key="1">
    <source>
        <dbReference type="EMBL" id="GAA5483046.1"/>
    </source>
</evidence>
<accession>A0ABP9URP7</accession>
<dbReference type="Pfam" id="PF08238">
    <property type="entry name" value="Sel1"/>
    <property type="match status" value="7"/>
</dbReference>
<dbReference type="EMBL" id="BAABRI010000011">
    <property type="protein sequence ID" value="GAA5483046.1"/>
    <property type="molecule type" value="Genomic_DNA"/>
</dbReference>
<comment type="caution">
    <text evidence="1">The sequence shown here is derived from an EMBL/GenBank/DDBJ whole genome shotgun (WGS) entry which is preliminary data.</text>
</comment>
<dbReference type="InterPro" id="IPR006597">
    <property type="entry name" value="Sel1-like"/>
</dbReference>
<sequence length="489" mass="52235">MPVRLVLLVTPLLASLVVGQLEPGVPQATQEGPMAKILADFRNGDHAEAVEAAAKLAEQGDPDAFFVLGFAAETGQGAPLSREKALEFYQRAAEGGHLESKYRRALILLHSADADEKKQGRAALEAAAESEPGMAGRILGEAWLQGVVDGDRDVDQAIDWWIRSSESGDSTSDLLLARLYSGEFGFPEKNDPEKALQHIRKAAERGNLGAYVPLGSRLIESDEKSTREEGLKWLHKGIENGQTLGFLLLGAYQETQEKDLESAYQTFLTGAENGQPDCMLAVARFLIKGQGIGKNEAAGVEWLEKSAEAGNAHAHLELAGMLGGREKPDQSAIHQHLLFAAKADLPMAQNALALLYLADDLGGSDPVAAAAWLLRASKSGFAAAQFNLAALYEKGLGIEQNLPLATDLYSQAAGQGHAQATTALARMHAFGVGMKPDLSRAWTLAKIAIDRGDANASKLLETLDGQLTGDQLETAKADYKRLSAPSHDD</sequence>
<keyword evidence="2" id="KW-1185">Reference proteome</keyword>
<dbReference type="InterPro" id="IPR050767">
    <property type="entry name" value="Sel1_AlgK"/>
</dbReference>